<evidence type="ECO:0000313" key="2">
    <source>
        <dbReference type="Proteomes" id="UP000295197"/>
    </source>
</evidence>
<keyword evidence="2" id="KW-1185">Reference proteome</keyword>
<dbReference type="Proteomes" id="UP000295197">
    <property type="component" value="Unassembled WGS sequence"/>
</dbReference>
<dbReference type="EMBL" id="SMBZ01000090">
    <property type="protein sequence ID" value="TCV04831.1"/>
    <property type="molecule type" value="Genomic_DNA"/>
</dbReference>
<comment type="caution">
    <text evidence="1">The sequence shown here is derived from an EMBL/GenBank/DDBJ whole genome shotgun (WGS) entry which is preliminary data.</text>
</comment>
<evidence type="ECO:0000313" key="1">
    <source>
        <dbReference type="EMBL" id="TCV04831.1"/>
    </source>
</evidence>
<protein>
    <submittedName>
        <fullName evidence="1">Uncharacterized protein</fullName>
    </submittedName>
</protein>
<proteinExistence type="predicted"/>
<reference evidence="1 2" key="1">
    <citation type="submission" date="2019-03" db="EMBL/GenBank/DDBJ databases">
        <title>Genomic Encyclopedia of Type Strains, Phase IV (KMG-IV): sequencing the most valuable type-strain genomes for metagenomic binning, comparative biology and taxonomic classification.</title>
        <authorList>
            <person name="Goeker M."/>
        </authorList>
    </citation>
    <scope>NUCLEOTIDE SEQUENCE [LARGE SCALE GENOMIC DNA]</scope>
    <source>
        <strain evidence="1 2">DSM 22362</strain>
    </source>
</reference>
<gene>
    <name evidence="1" type="ORF">EDC17_10902</name>
</gene>
<dbReference type="AlphaFoldDB" id="A0A4R3VK44"/>
<organism evidence="1 2">
    <name type="scientific">Sphingobacterium alimentarium</name>
    <dbReference type="NCBI Taxonomy" id="797292"/>
    <lineage>
        <taxon>Bacteria</taxon>
        <taxon>Pseudomonadati</taxon>
        <taxon>Bacteroidota</taxon>
        <taxon>Sphingobacteriia</taxon>
        <taxon>Sphingobacteriales</taxon>
        <taxon>Sphingobacteriaceae</taxon>
        <taxon>Sphingobacterium</taxon>
    </lineage>
</organism>
<accession>A0A4R3VK44</accession>
<sequence>MCNFQFKKQTYYKKIKIPFFVFFFKNKVAI</sequence>
<name>A0A4R3VK44_9SPHI</name>